<evidence type="ECO:0000256" key="1">
    <source>
        <dbReference type="SAM" id="MobiDB-lite"/>
    </source>
</evidence>
<feature type="region of interest" description="Disordered" evidence="1">
    <location>
        <begin position="120"/>
        <end position="147"/>
    </location>
</feature>
<accession>A0ABU1M241</accession>
<dbReference type="PANTHER" id="PTHR46637:SF1">
    <property type="entry name" value="BLL5188 PROTEIN"/>
    <property type="match status" value="1"/>
</dbReference>
<comment type="caution">
    <text evidence="3">The sequence shown here is derived from an EMBL/GenBank/DDBJ whole genome shotgun (WGS) entry which is preliminary data.</text>
</comment>
<organism evidence="3 4">
    <name type="scientific">Paraburkholderia terricola</name>
    <dbReference type="NCBI Taxonomy" id="169427"/>
    <lineage>
        <taxon>Bacteria</taxon>
        <taxon>Pseudomonadati</taxon>
        <taxon>Pseudomonadota</taxon>
        <taxon>Betaproteobacteria</taxon>
        <taxon>Burkholderiales</taxon>
        <taxon>Burkholderiaceae</taxon>
        <taxon>Paraburkholderia</taxon>
    </lineage>
</organism>
<sequence length="147" mass="16487">MAKPIIDDELWALIEPLLPPARPRRFRYPGRKPVADRAALTGILFVLKSGIRWSELPSEMGCGSGISCWRRLRDWQQAGVWDRLHEILLAKLRAADRIDFSRVVIDSTSVRAVGAGEKLDRTPPIVRDPVPNITSPPTPTARRSRSS</sequence>
<dbReference type="EMBL" id="JAVDRP010000025">
    <property type="protein sequence ID" value="MDR6412845.1"/>
    <property type="molecule type" value="Genomic_DNA"/>
</dbReference>
<protein>
    <submittedName>
        <fullName evidence="3">Transposase</fullName>
    </submittedName>
</protein>
<dbReference type="PANTHER" id="PTHR46637">
    <property type="entry name" value="TIS1421-TRANSPOSASE PROTEIN A"/>
    <property type="match status" value="1"/>
</dbReference>
<proteinExistence type="predicted"/>
<evidence type="ECO:0000313" key="3">
    <source>
        <dbReference type="EMBL" id="MDR6412845.1"/>
    </source>
</evidence>
<name>A0ABU1M241_9BURK</name>
<dbReference type="InterPro" id="IPR052909">
    <property type="entry name" value="Transposase_6_like"/>
</dbReference>
<reference evidence="3 4" key="1">
    <citation type="submission" date="2023-07" db="EMBL/GenBank/DDBJ databases">
        <title>Sorghum-associated microbial communities from plants grown in Nebraska, USA.</title>
        <authorList>
            <person name="Schachtman D."/>
        </authorList>
    </citation>
    <scope>NUCLEOTIDE SEQUENCE [LARGE SCALE GENOMIC DNA]</scope>
    <source>
        <strain evidence="3 4">DS1316</strain>
    </source>
</reference>
<gene>
    <name evidence="3" type="ORF">J2804_006281</name>
</gene>
<dbReference type="Pfam" id="PF13340">
    <property type="entry name" value="DUF4096"/>
    <property type="match status" value="1"/>
</dbReference>
<dbReference type="Proteomes" id="UP001264340">
    <property type="component" value="Unassembled WGS sequence"/>
</dbReference>
<evidence type="ECO:0000313" key="4">
    <source>
        <dbReference type="Proteomes" id="UP001264340"/>
    </source>
</evidence>
<feature type="domain" description="Insertion element IS402-like" evidence="2">
    <location>
        <begin position="7"/>
        <end position="85"/>
    </location>
</feature>
<evidence type="ECO:0000259" key="2">
    <source>
        <dbReference type="Pfam" id="PF13340"/>
    </source>
</evidence>
<keyword evidence="4" id="KW-1185">Reference proteome</keyword>
<dbReference type="InterPro" id="IPR025161">
    <property type="entry name" value="IS402-like_dom"/>
</dbReference>